<proteinExistence type="predicted"/>
<feature type="region of interest" description="Disordered" evidence="1">
    <location>
        <begin position="107"/>
        <end position="128"/>
    </location>
</feature>
<sequence>MSAQCSSCQVQMGLDDGHDQCPSCLGVEHLRDALEDPCIHCNMIPLAVRRARLAGSSSNTGGMKRKAAASASATVPKQKKCKKELARRVDELADGTGKIQEFLSKLQPQPIPEVSESGSEETGMPPFSQPDYALFSDNIDCVSVAATDLLFSEEQSVSDKESGVIDSDDLADGQSEGSLVSDDLVDTIKNALTKLGIDPKSTAGVVHANRLCHSLPFPANVFTIPQSPDFTEVFSQAFKSAHSTRLDRVSRLLAAMEDPGTIGLGPMPPIEPAVASLIVPPDEALRYAGRGDAGGQIRHAEPKTLPTLADWETSVSQNSKVHLSEGNVRSAAVAKTLTQQGVSYAGGCYGSTACEKGNRYYRRQSARLGRCLATNGCEGNLGNNDPVPTHQLPRTELISRTN</sequence>
<feature type="region of interest" description="Disordered" evidence="1">
    <location>
        <begin position="158"/>
        <end position="177"/>
    </location>
</feature>
<dbReference type="Proteomes" id="UP000579812">
    <property type="component" value="Unassembled WGS sequence"/>
</dbReference>
<dbReference type="AlphaFoldDB" id="A0A7J6CPF9"/>
<accession>A0A7J6CPF9</accession>
<gene>
    <name evidence="2" type="ORF">G5714_010169</name>
</gene>
<evidence type="ECO:0000313" key="3">
    <source>
        <dbReference type="Proteomes" id="UP000579812"/>
    </source>
</evidence>
<name>A0A7J6CPF9_9TELE</name>
<protein>
    <submittedName>
        <fullName evidence="2">Uncharacterized protein</fullName>
    </submittedName>
</protein>
<evidence type="ECO:0000256" key="1">
    <source>
        <dbReference type="SAM" id="MobiDB-lite"/>
    </source>
</evidence>
<organism evidence="2 3">
    <name type="scientific">Onychostoma macrolepis</name>
    <dbReference type="NCBI Taxonomy" id="369639"/>
    <lineage>
        <taxon>Eukaryota</taxon>
        <taxon>Metazoa</taxon>
        <taxon>Chordata</taxon>
        <taxon>Craniata</taxon>
        <taxon>Vertebrata</taxon>
        <taxon>Euteleostomi</taxon>
        <taxon>Actinopterygii</taxon>
        <taxon>Neopterygii</taxon>
        <taxon>Teleostei</taxon>
        <taxon>Ostariophysi</taxon>
        <taxon>Cypriniformes</taxon>
        <taxon>Cyprinidae</taxon>
        <taxon>Acrossocheilinae</taxon>
        <taxon>Onychostoma</taxon>
    </lineage>
</organism>
<evidence type="ECO:0000313" key="2">
    <source>
        <dbReference type="EMBL" id="KAF4109096.1"/>
    </source>
</evidence>
<keyword evidence="3" id="KW-1185">Reference proteome</keyword>
<dbReference type="EMBL" id="JAAMOB010000009">
    <property type="protein sequence ID" value="KAF4109096.1"/>
    <property type="molecule type" value="Genomic_DNA"/>
</dbReference>
<reference evidence="2 3" key="1">
    <citation type="submission" date="2020-04" db="EMBL/GenBank/DDBJ databases">
        <title>Chromosome-level genome assembly of a cyprinid fish Onychostoma macrolepis by integration of Nanopore Sequencing, Bionano and Hi-C technology.</title>
        <authorList>
            <person name="Wang D."/>
        </authorList>
    </citation>
    <scope>NUCLEOTIDE SEQUENCE [LARGE SCALE GENOMIC DNA]</scope>
    <source>
        <strain evidence="2">SWU-2019</strain>
        <tissue evidence="2">Muscle</tissue>
    </source>
</reference>
<comment type="caution">
    <text evidence="2">The sequence shown here is derived from an EMBL/GenBank/DDBJ whole genome shotgun (WGS) entry which is preliminary data.</text>
</comment>